<dbReference type="FunFam" id="1.20.150.20:FF:000001">
    <property type="entry name" value="ATP synthase subunit alpha"/>
    <property type="match status" value="1"/>
</dbReference>
<evidence type="ECO:0000313" key="19">
    <source>
        <dbReference type="EMBL" id="BAO51961.1"/>
    </source>
</evidence>
<comment type="subunit">
    <text evidence="15">F-type ATPases have 2 components, CF(1) - the catalytic core - and CF(0) - the membrane proton channel. CF(1) has five subunits: alpha(3), beta(3), gamma(1), delta(1), epsilon(1). CF(0) has three main subunits: a, b and c.</text>
</comment>
<dbReference type="InterPro" id="IPR020003">
    <property type="entry name" value="ATPase_a/bsu_AS"/>
</dbReference>
<evidence type="ECO:0000256" key="9">
    <source>
        <dbReference type="ARBA" id="ARBA00023136"/>
    </source>
</evidence>
<proteinExistence type="inferred from homology"/>
<dbReference type="InterPro" id="IPR000194">
    <property type="entry name" value="ATPase_F1/V1/A1_a/bsu_nucl-bd"/>
</dbReference>
<organism evidence="19">
    <name type="scientific">Tsukubamonas globosa</name>
    <dbReference type="NCBI Taxonomy" id="875863"/>
    <lineage>
        <taxon>Eukaryota</taxon>
        <taxon>Discoba</taxon>
        <taxon>Tsukubamonadida</taxon>
        <taxon>Tsukubamonadidae</taxon>
        <taxon>Tsukubamonas</taxon>
    </lineage>
</organism>
<protein>
    <recommendedName>
        <fullName evidence="14">ATP synthase subunit alpha</fullName>
    </recommendedName>
</protein>
<dbReference type="InterPro" id="IPR038376">
    <property type="entry name" value="ATP_synth_asu_C_sf"/>
</dbReference>
<dbReference type="SUPFAM" id="SSF52540">
    <property type="entry name" value="P-loop containing nucleoside triphosphate hydrolases"/>
    <property type="match status" value="1"/>
</dbReference>
<dbReference type="GO" id="GO:0045259">
    <property type="term" value="C:proton-transporting ATP synthase complex"/>
    <property type="evidence" value="ECO:0007669"/>
    <property type="project" value="UniProtKB-KW"/>
</dbReference>
<dbReference type="SUPFAM" id="SSF47917">
    <property type="entry name" value="C-terminal domain of alpha and beta subunits of F1 ATP synthase"/>
    <property type="match status" value="1"/>
</dbReference>
<evidence type="ECO:0000256" key="15">
    <source>
        <dbReference type="RuleBase" id="RU004287"/>
    </source>
</evidence>
<keyword evidence="5 12" id="KW-0375">Hydrogen ion transport</keyword>
<dbReference type="Pfam" id="PF00306">
    <property type="entry name" value="ATP-synt_ab_C"/>
    <property type="match status" value="1"/>
</dbReference>
<dbReference type="Gene3D" id="1.20.150.20">
    <property type="entry name" value="ATP synthase alpha/beta chain, C-terminal domain"/>
    <property type="match status" value="1"/>
</dbReference>
<dbReference type="InterPro" id="IPR033732">
    <property type="entry name" value="ATP_synth_F1_a_nt-bd_dom"/>
</dbReference>
<feature type="domain" description="ATPase F1/V1/A1 complex alpha/beta subunit nucleotide-binding" evidence="16">
    <location>
        <begin position="160"/>
        <end position="379"/>
    </location>
</feature>
<dbReference type="InterPro" id="IPR036121">
    <property type="entry name" value="ATPase_F1/V1/A1_a/bsu_N_sf"/>
</dbReference>
<name>W8VKI1_9EUKA</name>
<dbReference type="Pfam" id="PF02874">
    <property type="entry name" value="ATP-synt_ab_N"/>
    <property type="match status" value="1"/>
</dbReference>
<dbReference type="InterPro" id="IPR023366">
    <property type="entry name" value="ATP_synth_asu-like_sf"/>
</dbReference>
<sequence length="536" mass="59211">VKNPEILNSVFDEVKAKVEKSTKVSNSGLVINVKDGIVQVIKLKGSFLGETVWVKSQNKEFRGLVIGLREEFVEVVLFEGVSEVCEGDLVIRSESPLGILVSEKLLGRVVDPLGRPLDSENPESLFSAQDNPADFKFQALFNNAPEILERDPINESLITGYKGVDSLIPIGLGQRELVIGDRKTGKSSLLIDTIINQKETQVKCVYAMIGQKRAELARIVKDLKHSNALKHSVIVSADASQPAGLQYICAYAAVSIAEFFSKRGMDVIVVYDDFSKHADAYRQMSLLLRRPPGREAFPGDVFYLHSRILERAANTKRRNAVGPKFGSITAFPVIETQAGDVSAYIPTNVISITDGQIFLDKVMFTKGIRPAINVGLSVSRVGSAAQTKAMKKVAGTMKLELAQYREIAAFAQFGSDLDATTQSQLHRGARLSEILKQKKHAPLSLEEEVLILYAAVKGYLDDLEVSEILDFEKKLLAHFNQYHSAILLNVKLNRDITADTDFLIASCLKYFTHLYKKARAQFAIATEKTTSVESEE</sequence>
<dbReference type="Gene3D" id="2.40.30.20">
    <property type="match status" value="1"/>
</dbReference>
<dbReference type="NCBIfam" id="NF009884">
    <property type="entry name" value="PRK13343.1"/>
    <property type="match status" value="1"/>
</dbReference>
<evidence type="ECO:0000259" key="17">
    <source>
        <dbReference type="Pfam" id="PF00306"/>
    </source>
</evidence>
<evidence type="ECO:0000256" key="1">
    <source>
        <dbReference type="ARBA" id="ARBA00004370"/>
    </source>
</evidence>
<dbReference type="PANTHER" id="PTHR48082">
    <property type="entry name" value="ATP SYNTHASE SUBUNIT ALPHA, MITOCHONDRIAL"/>
    <property type="match status" value="1"/>
</dbReference>
<feature type="domain" description="ATP synthase alpha subunit C-terminal" evidence="17">
    <location>
        <begin position="386"/>
        <end position="508"/>
    </location>
</feature>
<evidence type="ECO:0000256" key="3">
    <source>
        <dbReference type="ARBA" id="ARBA00022448"/>
    </source>
</evidence>
<dbReference type="PROSITE" id="PS00152">
    <property type="entry name" value="ATPASE_ALPHA_BETA"/>
    <property type="match status" value="1"/>
</dbReference>
<reference evidence="19" key="1">
    <citation type="journal article" date="2014" name="Genome Biol. Evol.">
        <title>Gene Content Evolution in Discobid Mitochondria Deduced from the Phylogenetic Position and Complete Mitochondrial Genome of Tsukubamonas globosa.</title>
        <authorList>
            <person name="Kamikawa R."/>
            <person name="Kolisko M."/>
            <person name="Nishimura Y."/>
            <person name="Yabuki A."/>
            <person name="Brown M.W."/>
            <person name="Ishikawa S.A."/>
            <person name="Ishida K."/>
            <person name="Roger A.J."/>
            <person name="Hashimoto T."/>
            <person name="Inagaki Y."/>
        </authorList>
    </citation>
    <scope>NUCLEOTIDE SEQUENCE</scope>
</reference>
<dbReference type="CDD" id="cd18113">
    <property type="entry name" value="ATP-synt_F1_alpha_C"/>
    <property type="match status" value="1"/>
</dbReference>
<dbReference type="Gene3D" id="3.40.50.300">
    <property type="entry name" value="P-loop containing nucleotide triphosphate hydrolases"/>
    <property type="match status" value="1"/>
</dbReference>
<comment type="function">
    <text evidence="14">Produces ATP from ADP in the presence of a proton gradient across the membrane.</text>
</comment>
<keyword evidence="6 14" id="KW-0067">ATP-binding</keyword>
<keyword evidence="4 14" id="KW-0547">Nucleotide-binding</keyword>
<dbReference type="Pfam" id="PF00006">
    <property type="entry name" value="ATP-synt_ab"/>
    <property type="match status" value="1"/>
</dbReference>
<geneLocation type="mitochondrion" evidence="19"/>
<evidence type="ECO:0000256" key="2">
    <source>
        <dbReference type="ARBA" id="ARBA00008936"/>
    </source>
</evidence>
<comment type="subcellular location">
    <subcellularLocation>
        <location evidence="1">Membrane</location>
    </subcellularLocation>
    <subcellularLocation>
        <location evidence="13">Mitochondrion</location>
    </subcellularLocation>
</comment>
<evidence type="ECO:0000256" key="8">
    <source>
        <dbReference type="ARBA" id="ARBA00023065"/>
    </source>
</evidence>
<evidence type="ECO:0000256" key="13">
    <source>
        <dbReference type="RuleBase" id="RU000342"/>
    </source>
</evidence>
<dbReference type="NCBIfam" id="TIGR00962">
    <property type="entry name" value="atpA"/>
    <property type="match status" value="1"/>
</dbReference>
<dbReference type="InterPro" id="IPR004100">
    <property type="entry name" value="ATPase_F1/V1/A1_a/bsu_N"/>
</dbReference>
<evidence type="ECO:0000256" key="14">
    <source>
        <dbReference type="RuleBase" id="RU003551"/>
    </source>
</evidence>
<dbReference type="GO" id="GO:0005524">
    <property type="term" value="F:ATP binding"/>
    <property type="evidence" value="ECO:0007669"/>
    <property type="project" value="UniProtKB-KW"/>
</dbReference>
<dbReference type="CDD" id="cd01132">
    <property type="entry name" value="F1-ATPase_alpha_CD"/>
    <property type="match status" value="1"/>
</dbReference>
<evidence type="ECO:0000256" key="12">
    <source>
        <dbReference type="RuleBase" id="RU000339"/>
    </source>
</evidence>
<keyword evidence="9" id="KW-0472">Membrane</keyword>
<feature type="domain" description="ATPase F1/V1/A1 complex alpha/beta subunit N-terminal" evidence="18">
    <location>
        <begin position="24"/>
        <end position="92"/>
    </location>
</feature>
<dbReference type="EMBL" id="AB854048">
    <property type="protein sequence ID" value="BAO51961.1"/>
    <property type="molecule type" value="Genomic_DNA"/>
</dbReference>
<evidence type="ECO:0000256" key="10">
    <source>
        <dbReference type="ARBA" id="ARBA00023196"/>
    </source>
</evidence>
<dbReference type="GeneID" id="18490795"/>
<gene>
    <name evidence="19" type="primary">atp1</name>
</gene>
<dbReference type="FunFam" id="3.40.50.300:FF:000002">
    <property type="entry name" value="ATP synthase subunit alpha"/>
    <property type="match status" value="1"/>
</dbReference>
<dbReference type="GO" id="GO:0046933">
    <property type="term" value="F:proton-transporting ATP synthase activity, rotational mechanism"/>
    <property type="evidence" value="ECO:0007669"/>
    <property type="project" value="InterPro"/>
</dbReference>
<keyword evidence="11 14" id="KW-0066">ATP synthesis</keyword>
<evidence type="ECO:0000259" key="16">
    <source>
        <dbReference type="Pfam" id="PF00006"/>
    </source>
</evidence>
<comment type="similarity">
    <text evidence="2 12">Belongs to the ATPase alpha/beta chains family.</text>
</comment>
<evidence type="ECO:0000256" key="11">
    <source>
        <dbReference type="ARBA" id="ARBA00023310"/>
    </source>
</evidence>
<keyword evidence="3 12" id="KW-0813">Transport</keyword>
<feature type="non-terminal residue" evidence="19">
    <location>
        <position position="1"/>
    </location>
</feature>
<dbReference type="InterPro" id="IPR027417">
    <property type="entry name" value="P-loop_NTPase"/>
</dbReference>
<keyword evidence="7" id="KW-1278">Translocase</keyword>
<dbReference type="GO" id="GO:0043531">
    <property type="term" value="F:ADP binding"/>
    <property type="evidence" value="ECO:0007669"/>
    <property type="project" value="TreeGrafter"/>
</dbReference>
<evidence type="ECO:0000259" key="18">
    <source>
        <dbReference type="Pfam" id="PF02874"/>
    </source>
</evidence>
<dbReference type="AlphaFoldDB" id="W8VKI1"/>
<dbReference type="HAMAP" id="MF_01346">
    <property type="entry name" value="ATP_synth_alpha_bact"/>
    <property type="match status" value="1"/>
</dbReference>
<accession>W8VKI1</accession>
<evidence type="ECO:0000256" key="5">
    <source>
        <dbReference type="ARBA" id="ARBA00022781"/>
    </source>
</evidence>
<keyword evidence="8 12" id="KW-0406">Ion transport</keyword>
<dbReference type="PANTHER" id="PTHR48082:SF2">
    <property type="entry name" value="ATP SYNTHASE SUBUNIT ALPHA, MITOCHONDRIAL"/>
    <property type="match status" value="1"/>
</dbReference>
<evidence type="ECO:0000256" key="7">
    <source>
        <dbReference type="ARBA" id="ARBA00022967"/>
    </source>
</evidence>
<evidence type="ECO:0000256" key="4">
    <source>
        <dbReference type="ARBA" id="ARBA00022741"/>
    </source>
</evidence>
<dbReference type="InterPro" id="IPR000793">
    <property type="entry name" value="ATP_synth_asu_C"/>
</dbReference>
<dbReference type="InterPro" id="IPR005294">
    <property type="entry name" value="ATP_synth_F1_asu"/>
</dbReference>
<keyword evidence="13 19" id="KW-0496">Mitochondrion</keyword>
<dbReference type="SUPFAM" id="SSF50615">
    <property type="entry name" value="N-terminal domain of alpha and beta subunits of F1 ATP synthase"/>
    <property type="match status" value="1"/>
</dbReference>
<dbReference type="RefSeq" id="YP_009004119.1">
    <property type="nucleotide sequence ID" value="NC_023545.1"/>
</dbReference>
<keyword evidence="10 14" id="KW-0139">CF(1)</keyword>
<dbReference type="GO" id="GO:0005739">
    <property type="term" value="C:mitochondrion"/>
    <property type="evidence" value="ECO:0007669"/>
    <property type="project" value="UniProtKB-SubCell"/>
</dbReference>
<evidence type="ECO:0000256" key="6">
    <source>
        <dbReference type="ARBA" id="ARBA00022840"/>
    </source>
</evidence>